<dbReference type="EMBL" id="LVVZ01000041">
    <property type="protein sequence ID" value="OKL42685.1"/>
    <property type="molecule type" value="Genomic_DNA"/>
</dbReference>
<dbReference type="Pfam" id="PF02872">
    <property type="entry name" value="5_nucleotid_C"/>
    <property type="match status" value="1"/>
</dbReference>
<evidence type="ECO:0000313" key="9">
    <source>
        <dbReference type="Proteomes" id="UP000185783"/>
    </source>
</evidence>
<reference evidence="8 9" key="1">
    <citation type="submission" date="2016-03" db="EMBL/GenBank/DDBJ databases">
        <title>Genome sequence of Nesiotobacter sp. nov., a moderately halophilic alphaproteobacterium isolated from the Yellow Sea, China.</title>
        <authorList>
            <person name="Zhang G."/>
            <person name="Zhang R."/>
        </authorList>
    </citation>
    <scope>NUCLEOTIDE SEQUENCE [LARGE SCALE GENOMIC DNA]</scope>
    <source>
        <strain evidence="8 9">WB1-6</strain>
    </source>
</reference>
<dbReference type="GO" id="GO:0000166">
    <property type="term" value="F:nucleotide binding"/>
    <property type="evidence" value="ECO:0007669"/>
    <property type="project" value="UniProtKB-KW"/>
</dbReference>
<keyword evidence="2" id="KW-0732">Signal</keyword>
<dbReference type="InterPro" id="IPR004843">
    <property type="entry name" value="Calcineurin-like_PHP"/>
</dbReference>
<evidence type="ECO:0000256" key="2">
    <source>
        <dbReference type="ARBA" id="ARBA00022729"/>
    </source>
</evidence>
<evidence type="ECO:0000313" key="8">
    <source>
        <dbReference type="EMBL" id="OKL42685.1"/>
    </source>
</evidence>
<evidence type="ECO:0000256" key="1">
    <source>
        <dbReference type="ARBA" id="ARBA00022723"/>
    </source>
</evidence>
<dbReference type="PANTHER" id="PTHR11575">
    <property type="entry name" value="5'-NUCLEOTIDASE-RELATED"/>
    <property type="match status" value="1"/>
</dbReference>
<dbReference type="GO" id="GO:0009166">
    <property type="term" value="P:nucleotide catabolic process"/>
    <property type="evidence" value="ECO:0007669"/>
    <property type="project" value="InterPro"/>
</dbReference>
<dbReference type="Gene3D" id="3.60.21.10">
    <property type="match status" value="1"/>
</dbReference>
<dbReference type="GO" id="GO:0046872">
    <property type="term" value="F:metal ion binding"/>
    <property type="evidence" value="ECO:0007669"/>
    <property type="project" value="UniProtKB-KW"/>
</dbReference>
<dbReference type="InterPro" id="IPR006179">
    <property type="entry name" value="5_nucleotidase/apyrase"/>
</dbReference>
<dbReference type="AlphaFoldDB" id="A0A1U7JDA2"/>
<dbReference type="SUPFAM" id="SSF56300">
    <property type="entry name" value="Metallo-dependent phosphatases"/>
    <property type="match status" value="1"/>
</dbReference>
<evidence type="ECO:0000259" key="7">
    <source>
        <dbReference type="Pfam" id="PF02872"/>
    </source>
</evidence>
<evidence type="ECO:0000256" key="5">
    <source>
        <dbReference type="RuleBase" id="RU362119"/>
    </source>
</evidence>
<dbReference type="Pfam" id="PF00149">
    <property type="entry name" value="Metallophos"/>
    <property type="match status" value="1"/>
</dbReference>
<dbReference type="FunFam" id="3.60.21.10:FF:000020">
    <property type="entry name" value="NT5E isoform 4"/>
    <property type="match status" value="1"/>
</dbReference>
<comment type="similarity">
    <text evidence="5">Belongs to the 5'-nucleotidase family.</text>
</comment>
<dbReference type="SUPFAM" id="SSF55816">
    <property type="entry name" value="5'-nucleotidase (syn. UDP-sugar hydrolase), C-terminal domain"/>
    <property type="match status" value="1"/>
</dbReference>
<dbReference type="InterPro" id="IPR036907">
    <property type="entry name" value="5'-Nucleotdase_C_sf"/>
</dbReference>
<evidence type="ECO:0000256" key="4">
    <source>
        <dbReference type="ARBA" id="ARBA00022801"/>
    </source>
</evidence>
<feature type="domain" description="5'-Nucleotidase C-terminal" evidence="7">
    <location>
        <begin position="341"/>
        <end position="499"/>
    </location>
</feature>
<protein>
    <submittedName>
        <fullName evidence="8">Multifunctional 2',3'-cyclic-nucleotide 2'-phosphodiesterase/5'-nucleotidase/3'-nucleotidase</fullName>
    </submittedName>
</protein>
<keyword evidence="1" id="KW-0479">Metal-binding</keyword>
<dbReference type="PANTHER" id="PTHR11575:SF24">
    <property type="entry name" value="5'-NUCLEOTIDASE"/>
    <property type="match status" value="1"/>
</dbReference>
<organism evidence="8 9">
    <name type="scientific">Pseudovibrio exalbescens</name>
    <dbReference type="NCBI Taxonomy" id="197461"/>
    <lineage>
        <taxon>Bacteria</taxon>
        <taxon>Pseudomonadati</taxon>
        <taxon>Pseudomonadota</taxon>
        <taxon>Alphaproteobacteria</taxon>
        <taxon>Hyphomicrobiales</taxon>
        <taxon>Stappiaceae</taxon>
        <taxon>Pseudovibrio</taxon>
    </lineage>
</organism>
<dbReference type="InterPro" id="IPR008334">
    <property type="entry name" value="5'-Nucleotdase_C"/>
</dbReference>
<dbReference type="GO" id="GO:0016787">
    <property type="term" value="F:hydrolase activity"/>
    <property type="evidence" value="ECO:0007669"/>
    <property type="project" value="UniProtKB-KW"/>
</dbReference>
<dbReference type="CDD" id="cd07409">
    <property type="entry name" value="MPP_CD73_N"/>
    <property type="match status" value="1"/>
</dbReference>
<dbReference type="Gene3D" id="3.90.780.10">
    <property type="entry name" value="5'-Nucleotidase, C-terminal domain"/>
    <property type="match status" value="1"/>
</dbReference>
<proteinExistence type="inferred from homology"/>
<dbReference type="RefSeq" id="WP_051269507.1">
    <property type="nucleotide sequence ID" value="NZ_LVVZ01000041.1"/>
</dbReference>
<keyword evidence="9" id="KW-1185">Reference proteome</keyword>
<dbReference type="STRING" id="197461.A3843_18770"/>
<keyword evidence="4 5" id="KW-0378">Hydrolase</keyword>
<evidence type="ECO:0000256" key="3">
    <source>
        <dbReference type="ARBA" id="ARBA00022741"/>
    </source>
</evidence>
<dbReference type="Proteomes" id="UP000185783">
    <property type="component" value="Unassembled WGS sequence"/>
</dbReference>
<feature type="domain" description="Calcineurin-like phosphoesterase" evidence="6">
    <location>
        <begin position="32"/>
        <end position="253"/>
    </location>
</feature>
<gene>
    <name evidence="8" type="ORF">A3843_18770</name>
</gene>
<comment type="caution">
    <text evidence="8">The sequence shown here is derived from an EMBL/GenBank/DDBJ whole genome shotgun (WGS) entry which is preliminary data.</text>
</comment>
<evidence type="ECO:0000259" key="6">
    <source>
        <dbReference type="Pfam" id="PF00149"/>
    </source>
</evidence>
<accession>A0A1U7JDA2</accession>
<keyword evidence="3 5" id="KW-0547">Nucleotide-binding</keyword>
<dbReference type="PRINTS" id="PR01607">
    <property type="entry name" value="APYRASEFAMLY"/>
</dbReference>
<dbReference type="InterPro" id="IPR029052">
    <property type="entry name" value="Metallo-depent_PP-like"/>
</dbReference>
<sequence length="537" mass="57170">MRTLKNILLGGLPVVALTCGLPATALADYSLTILHLNDFHSRIESINKYDSTCGADDEAEGKCFGGIARVKTILDDRRNALDSEGKAFVTLDAGDQFQGSLFYTTYKGEAAVEFMNGLSIDAMAVGNHEFDDGPAALARFIKAANFPVLSGNIDVNNEPLLKGKVSGTLILEKDGEKIGIVSALAEDTDETSSPGDGVRFIMAEDYLKGAVEALEAAGVNKIIALTHEGLPRDRQIAAAVPGIDIIVGGHSHTLLSNTQERAEGPYPVLVKNPDGVDVPIVQAYAYGKFLGEIEVTWDDDGNVIKAEGEPILLDASVMPDEAFQARVEELGAPIEELKSKVIGASAALINGDRGSCRSGECEMGNLVAEAILDRVKDQGVEVVIQNGGGLRASIDAGEVTMGEVLTVLPFQNTLATFQLKGSYIKEALENGVSKIEEGAGRFPQVAGIKYTFDPSKPVGERIVAVEMADGSPLEMEKIYGVATNNYMRGGGDGYKVFAEHGLNAYDYGPGLEVVVADYLAEKGDYQPFIDGRITQQK</sequence>
<name>A0A1U7JDA2_9HYPH</name>